<dbReference type="InterPro" id="IPR000836">
    <property type="entry name" value="PRTase_dom"/>
</dbReference>
<dbReference type="GO" id="GO:0006164">
    <property type="term" value="P:purine nucleotide biosynthetic process"/>
    <property type="evidence" value="ECO:0007669"/>
    <property type="project" value="TreeGrafter"/>
</dbReference>
<evidence type="ECO:0000256" key="5">
    <source>
        <dbReference type="ARBA" id="ARBA00022727"/>
    </source>
</evidence>
<protein>
    <recommendedName>
        <fullName evidence="2">ribose-phosphate diphosphokinase</fullName>
        <ecNumber evidence="2">2.7.6.1</ecNumber>
    </recommendedName>
</protein>
<keyword evidence="6" id="KW-0547">Nucleotide-binding</keyword>
<dbReference type="GO" id="GO:0005524">
    <property type="term" value="F:ATP binding"/>
    <property type="evidence" value="ECO:0007669"/>
    <property type="project" value="UniProtKB-KW"/>
</dbReference>
<evidence type="ECO:0000256" key="2">
    <source>
        <dbReference type="ARBA" id="ARBA00013247"/>
    </source>
</evidence>
<evidence type="ECO:0000256" key="11">
    <source>
        <dbReference type="RuleBase" id="RU004324"/>
    </source>
</evidence>
<evidence type="ECO:0000256" key="12">
    <source>
        <dbReference type="SAM" id="MobiDB-lite"/>
    </source>
</evidence>
<feature type="compositionally biased region" description="Low complexity" evidence="12">
    <location>
        <begin position="66"/>
        <end position="75"/>
    </location>
</feature>
<keyword evidence="9" id="KW-0460">Magnesium</keyword>
<gene>
    <name evidence="15" type="ORF">M8C21_027590</name>
</gene>
<feature type="domain" description="Phosphoribosyltransferase" evidence="13">
    <location>
        <begin position="257"/>
        <end position="366"/>
    </location>
</feature>
<dbReference type="InterPro" id="IPR005946">
    <property type="entry name" value="Rib-P_diPkinase"/>
</dbReference>
<organism evidence="15 16">
    <name type="scientific">Ambrosia artemisiifolia</name>
    <name type="common">Common ragweed</name>
    <dbReference type="NCBI Taxonomy" id="4212"/>
    <lineage>
        <taxon>Eukaryota</taxon>
        <taxon>Viridiplantae</taxon>
        <taxon>Streptophyta</taxon>
        <taxon>Embryophyta</taxon>
        <taxon>Tracheophyta</taxon>
        <taxon>Spermatophyta</taxon>
        <taxon>Magnoliopsida</taxon>
        <taxon>eudicotyledons</taxon>
        <taxon>Gunneridae</taxon>
        <taxon>Pentapetalae</taxon>
        <taxon>asterids</taxon>
        <taxon>campanulids</taxon>
        <taxon>Asterales</taxon>
        <taxon>Asteraceae</taxon>
        <taxon>Asteroideae</taxon>
        <taxon>Heliantheae alliance</taxon>
        <taxon>Heliantheae</taxon>
        <taxon>Ambrosia</taxon>
    </lineage>
</organism>
<feature type="compositionally biased region" description="Pro residues" evidence="12">
    <location>
        <begin position="7"/>
        <end position="18"/>
    </location>
</feature>
<dbReference type="GO" id="GO:0006015">
    <property type="term" value="P:5-phosphoribose 1-diphosphate biosynthetic process"/>
    <property type="evidence" value="ECO:0007669"/>
    <property type="project" value="TreeGrafter"/>
</dbReference>
<keyword evidence="4" id="KW-0479">Metal-binding</keyword>
<dbReference type="AlphaFoldDB" id="A0AAD5G4J3"/>
<dbReference type="Gene3D" id="3.40.50.2020">
    <property type="match status" value="2"/>
</dbReference>
<dbReference type="PANTHER" id="PTHR10210">
    <property type="entry name" value="RIBOSE-PHOSPHATE DIPHOSPHOKINASE FAMILY MEMBER"/>
    <property type="match status" value="1"/>
</dbReference>
<proteinExistence type="inferred from homology"/>
<evidence type="ECO:0000256" key="3">
    <source>
        <dbReference type="ARBA" id="ARBA00022679"/>
    </source>
</evidence>
<dbReference type="SUPFAM" id="SSF53271">
    <property type="entry name" value="PRTase-like"/>
    <property type="match status" value="2"/>
</dbReference>
<evidence type="ECO:0000256" key="1">
    <source>
        <dbReference type="ARBA" id="ARBA00006478"/>
    </source>
</evidence>
<comment type="catalytic activity">
    <reaction evidence="10">
        <text>D-ribose 5-phosphate + ATP = 5-phospho-alpha-D-ribose 1-diphosphate + AMP + H(+)</text>
        <dbReference type="Rhea" id="RHEA:15609"/>
        <dbReference type="ChEBI" id="CHEBI:15378"/>
        <dbReference type="ChEBI" id="CHEBI:30616"/>
        <dbReference type="ChEBI" id="CHEBI:58017"/>
        <dbReference type="ChEBI" id="CHEBI:78346"/>
        <dbReference type="ChEBI" id="CHEBI:456215"/>
        <dbReference type="EC" id="2.7.6.1"/>
    </reaction>
</comment>
<dbReference type="Pfam" id="PF00156">
    <property type="entry name" value="Pribosyltran"/>
    <property type="match status" value="1"/>
</dbReference>
<dbReference type="Pfam" id="PF13793">
    <property type="entry name" value="Pribosyltran_N"/>
    <property type="match status" value="1"/>
</dbReference>
<feature type="domain" description="Ribose-phosphate pyrophosphokinase N-terminal" evidence="14">
    <location>
        <begin position="114"/>
        <end position="227"/>
    </location>
</feature>
<dbReference type="SMART" id="SM01400">
    <property type="entry name" value="Pribosyltran_N"/>
    <property type="match status" value="1"/>
</dbReference>
<evidence type="ECO:0000256" key="10">
    <source>
        <dbReference type="ARBA" id="ARBA00049535"/>
    </source>
</evidence>
<dbReference type="Proteomes" id="UP001206925">
    <property type="component" value="Unassembled WGS sequence"/>
</dbReference>
<dbReference type="NCBIfam" id="TIGR01251">
    <property type="entry name" value="ribP_PPkin"/>
    <property type="match status" value="1"/>
</dbReference>
<evidence type="ECO:0000256" key="7">
    <source>
        <dbReference type="ARBA" id="ARBA00022777"/>
    </source>
</evidence>
<evidence type="ECO:0000256" key="6">
    <source>
        <dbReference type="ARBA" id="ARBA00022741"/>
    </source>
</evidence>
<evidence type="ECO:0000256" key="4">
    <source>
        <dbReference type="ARBA" id="ARBA00022723"/>
    </source>
</evidence>
<evidence type="ECO:0000313" key="16">
    <source>
        <dbReference type="Proteomes" id="UP001206925"/>
    </source>
</evidence>
<name>A0AAD5G4J3_AMBAR</name>
<dbReference type="EMBL" id="JAMZMK010011403">
    <property type="protein sequence ID" value="KAI7727318.1"/>
    <property type="molecule type" value="Genomic_DNA"/>
</dbReference>
<evidence type="ECO:0000256" key="9">
    <source>
        <dbReference type="ARBA" id="ARBA00022842"/>
    </source>
</evidence>
<evidence type="ECO:0000313" key="15">
    <source>
        <dbReference type="EMBL" id="KAI7727318.1"/>
    </source>
</evidence>
<dbReference type="GO" id="GO:0016301">
    <property type="term" value="F:kinase activity"/>
    <property type="evidence" value="ECO:0007669"/>
    <property type="project" value="UniProtKB-KW"/>
</dbReference>
<dbReference type="FunFam" id="3.40.50.2020:FF:000032">
    <property type="entry name" value="ribose-phosphate pyrophosphokinase 4"/>
    <property type="match status" value="1"/>
</dbReference>
<dbReference type="PANTHER" id="PTHR10210:SF45">
    <property type="entry name" value="RIBOSE-PHOSPHATE PYROPHOSPHOKINASE 3, CHLOROPLASTIC"/>
    <property type="match status" value="1"/>
</dbReference>
<dbReference type="CDD" id="cd06223">
    <property type="entry name" value="PRTases_typeI"/>
    <property type="match status" value="1"/>
</dbReference>
<sequence length="423" mass="47219">MAASQSAPPPPPPPPPLNPNKLVTKPSPTFFNPFIHNNNRSITCNRARIYCQHNTSDNGSHHHHQQQQQQQQQQQWTVDCVAGSDPIHIILKPPSASPMQMNNNSGLKSFKKVCLFYAAEMEALAQRIAAQSDAIELRSINWRKFEDGFPNLSIPNAHGIRGEHVAFLASFSSPGVIFEQLSISYALPKLFISSFTLVLPFFPTGTSERMEDEGDIATAFTLARFLSNIPISRGGPTSVVIYDIHALQERFYFTDNVLPCFESGIPLLKSRLQQLPDSDNISIAFPDDGAWKRFHKQLQHFPMIICTKVREGDQRIVRIKEGDPEGRHVVIVDDLVQSGGTLIECQKMLAKHGAKKVSAYVTHGVFPKRSWERFKHDTGGQPDDGLTFFWITDSCPLTVKEVKNKPPFEVLSLASSIAATLQI</sequence>
<dbReference type="GO" id="GO:0002189">
    <property type="term" value="C:ribose phosphate diphosphokinase complex"/>
    <property type="evidence" value="ECO:0007669"/>
    <property type="project" value="TreeGrafter"/>
</dbReference>
<keyword evidence="7" id="KW-0418">Kinase</keyword>
<dbReference type="EC" id="2.7.6.1" evidence="2"/>
<keyword evidence="8" id="KW-0067">ATP-binding</keyword>
<dbReference type="GO" id="GO:0005737">
    <property type="term" value="C:cytoplasm"/>
    <property type="evidence" value="ECO:0007669"/>
    <property type="project" value="TreeGrafter"/>
</dbReference>
<feature type="region of interest" description="Disordered" evidence="12">
    <location>
        <begin position="55"/>
        <end position="77"/>
    </location>
</feature>
<feature type="region of interest" description="Disordered" evidence="12">
    <location>
        <begin position="1"/>
        <end position="30"/>
    </location>
</feature>
<comment type="caution">
    <text evidence="15">The sequence shown here is derived from an EMBL/GenBank/DDBJ whole genome shotgun (WGS) entry which is preliminary data.</text>
</comment>
<keyword evidence="5 11" id="KW-0545">Nucleotide biosynthesis</keyword>
<accession>A0AAD5G4J3</accession>
<dbReference type="GO" id="GO:0004749">
    <property type="term" value="F:ribose phosphate diphosphokinase activity"/>
    <property type="evidence" value="ECO:0007669"/>
    <property type="project" value="UniProtKB-EC"/>
</dbReference>
<keyword evidence="16" id="KW-1185">Reference proteome</keyword>
<keyword evidence="3" id="KW-0808">Transferase</keyword>
<dbReference type="InterPro" id="IPR029099">
    <property type="entry name" value="Pribosyltran_N"/>
</dbReference>
<dbReference type="GO" id="GO:0000287">
    <property type="term" value="F:magnesium ion binding"/>
    <property type="evidence" value="ECO:0007669"/>
    <property type="project" value="InterPro"/>
</dbReference>
<dbReference type="InterPro" id="IPR029057">
    <property type="entry name" value="PRTase-like"/>
</dbReference>
<dbReference type="FunFam" id="3.40.50.2020:FF:000034">
    <property type="entry name" value="Ribose-phosphate pyrophosphokinase 4"/>
    <property type="match status" value="1"/>
</dbReference>
<reference evidence="15" key="1">
    <citation type="submission" date="2022-06" db="EMBL/GenBank/DDBJ databases">
        <title>Uncovering the hologenomic basis of an extraordinary plant invasion.</title>
        <authorList>
            <person name="Bieker V.C."/>
            <person name="Martin M.D."/>
            <person name="Gilbert T."/>
            <person name="Hodgins K."/>
            <person name="Battlay P."/>
            <person name="Petersen B."/>
            <person name="Wilson J."/>
        </authorList>
    </citation>
    <scope>NUCLEOTIDE SEQUENCE</scope>
    <source>
        <strain evidence="15">AA19_3_7</strain>
        <tissue evidence="15">Leaf</tissue>
    </source>
</reference>
<comment type="similarity">
    <text evidence="1 11">Belongs to the ribose-phosphate pyrophosphokinase family.</text>
</comment>
<evidence type="ECO:0000259" key="13">
    <source>
        <dbReference type="Pfam" id="PF00156"/>
    </source>
</evidence>
<evidence type="ECO:0000259" key="14">
    <source>
        <dbReference type="Pfam" id="PF13793"/>
    </source>
</evidence>
<evidence type="ECO:0000256" key="8">
    <source>
        <dbReference type="ARBA" id="ARBA00022840"/>
    </source>
</evidence>